<dbReference type="InterPro" id="IPR038792">
    <property type="entry name" value="CFAP97D1/2"/>
</dbReference>
<evidence type="ECO:0000256" key="2">
    <source>
        <dbReference type="SAM" id="MobiDB-lite"/>
    </source>
</evidence>
<dbReference type="EMBL" id="JAACXV010000332">
    <property type="protein sequence ID" value="KAF7279906.1"/>
    <property type="molecule type" value="Genomic_DNA"/>
</dbReference>
<comment type="similarity">
    <text evidence="1">Belongs to the CFAP97 family.</text>
</comment>
<feature type="region of interest" description="Disordered" evidence="2">
    <location>
        <begin position="162"/>
        <end position="183"/>
    </location>
</feature>
<dbReference type="AlphaFoldDB" id="A0A834IIG4"/>
<dbReference type="OrthoDB" id="2163395at2759"/>
<dbReference type="PANTHER" id="PTHR33768">
    <property type="entry name" value="MIP11318P"/>
    <property type="match status" value="1"/>
</dbReference>
<accession>A0A834IIG4</accession>
<proteinExistence type="inferred from homology"/>
<sequence>MISSKDKLLVLPWQQRKYEHHRRKISTAVPVVDNKCPPQHSHVRVKLKKKQKEQERSRKIEHENLILLQRLNHIMSTHWLDNYLSPQPNFLNRVKLYDNEMEDIDIERLARSIDLDIEAEQIEGSSRKLRCIACSPIKYEPIELIEERMPWEPIKKPMYRSRSVPPKFSRSEMPTKLKSAPARADPVINKSKTEQNVKKIVQIKKEASSKSFQNPHRISLSRGSLKLSLKFPIDTLLKLDEKLILNNSCSRVVAHCRITAAVKNSLILNNVTKSKQNFNKRDFVGVCTECGLMVLLTKIYFKDYRSIYKDLDTTGMQFLSVDNS</sequence>
<evidence type="ECO:0000313" key="3">
    <source>
        <dbReference type="EMBL" id="KAF7279906.1"/>
    </source>
</evidence>
<reference evidence="3" key="1">
    <citation type="submission" date="2020-08" db="EMBL/GenBank/DDBJ databases">
        <title>Genome sequencing and assembly of the red palm weevil Rhynchophorus ferrugineus.</title>
        <authorList>
            <person name="Dias G.B."/>
            <person name="Bergman C.M."/>
            <person name="Manee M."/>
        </authorList>
    </citation>
    <scope>NUCLEOTIDE SEQUENCE</scope>
    <source>
        <strain evidence="3">AA-2017</strain>
        <tissue evidence="3">Whole larva</tissue>
    </source>
</reference>
<name>A0A834IIG4_RHYFE</name>
<comment type="caution">
    <text evidence="3">The sequence shown here is derived from an EMBL/GenBank/DDBJ whole genome shotgun (WGS) entry which is preliminary data.</text>
</comment>
<protein>
    <submittedName>
        <fullName evidence="3">Uncharacterized protein</fullName>
    </submittedName>
</protein>
<dbReference type="Pfam" id="PF13879">
    <property type="entry name" value="Hmw_CFAP97"/>
    <property type="match status" value="1"/>
</dbReference>
<dbReference type="PANTHER" id="PTHR33768:SF3">
    <property type="entry name" value="MIP11318P"/>
    <property type="match status" value="1"/>
</dbReference>
<keyword evidence="4" id="KW-1185">Reference proteome</keyword>
<gene>
    <name evidence="3" type="ORF">GWI33_006610</name>
</gene>
<evidence type="ECO:0000313" key="4">
    <source>
        <dbReference type="Proteomes" id="UP000625711"/>
    </source>
</evidence>
<evidence type="ECO:0000256" key="1">
    <source>
        <dbReference type="ARBA" id="ARBA00008315"/>
    </source>
</evidence>
<organism evidence="3 4">
    <name type="scientific">Rhynchophorus ferrugineus</name>
    <name type="common">Red palm weevil</name>
    <name type="synonym">Curculio ferrugineus</name>
    <dbReference type="NCBI Taxonomy" id="354439"/>
    <lineage>
        <taxon>Eukaryota</taxon>
        <taxon>Metazoa</taxon>
        <taxon>Ecdysozoa</taxon>
        <taxon>Arthropoda</taxon>
        <taxon>Hexapoda</taxon>
        <taxon>Insecta</taxon>
        <taxon>Pterygota</taxon>
        <taxon>Neoptera</taxon>
        <taxon>Endopterygota</taxon>
        <taxon>Coleoptera</taxon>
        <taxon>Polyphaga</taxon>
        <taxon>Cucujiformia</taxon>
        <taxon>Curculionidae</taxon>
        <taxon>Dryophthorinae</taxon>
        <taxon>Rhynchophorus</taxon>
    </lineage>
</organism>
<dbReference type="Proteomes" id="UP000625711">
    <property type="component" value="Unassembled WGS sequence"/>
</dbReference>
<dbReference type="InterPro" id="IPR029488">
    <property type="entry name" value="Hmw/CFAP97"/>
</dbReference>